<comment type="caution">
    <text evidence="4">The sequence shown here is derived from an EMBL/GenBank/DDBJ whole genome shotgun (WGS) entry which is preliminary data.</text>
</comment>
<feature type="compositionally biased region" description="Polar residues" evidence="1">
    <location>
        <begin position="50"/>
        <end position="64"/>
    </location>
</feature>
<evidence type="ECO:0000259" key="3">
    <source>
        <dbReference type="Pfam" id="PF24837"/>
    </source>
</evidence>
<feature type="domain" description="AMIN-like" evidence="3">
    <location>
        <begin position="100"/>
        <end position="222"/>
    </location>
</feature>
<gene>
    <name evidence="4" type="ORF">HD592_001597</name>
</gene>
<feature type="region of interest" description="Disordered" evidence="1">
    <location>
        <begin position="24"/>
        <end position="74"/>
    </location>
</feature>
<keyword evidence="5" id="KW-1185">Reference proteome</keyword>
<reference evidence="4" key="1">
    <citation type="submission" date="2020-08" db="EMBL/GenBank/DDBJ databases">
        <title>Sequencing the genomes of 1000 actinobacteria strains.</title>
        <authorList>
            <person name="Klenk H.-P."/>
        </authorList>
    </citation>
    <scope>NUCLEOTIDE SEQUENCE</scope>
    <source>
        <strain evidence="4">DSM 10695</strain>
    </source>
</reference>
<dbReference type="AlphaFoldDB" id="A0A923IXF8"/>
<dbReference type="Pfam" id="PF24837">
    <property type="entry name" value="AMIN-like"/>
    <property type="match status" value="1"/>
</dbReference>
<dbReference type="PROSITE" id="PS51257">
    <property type="entry name" value="PROKAR_LIPOPROTEIN"/>
    <property type="match status" value="1"/>
</dbReference>
<feature type="signal peptide" evidence="2">
    <location>
        <begin position="1"/>
        <end position="20"/>
    </location>
</feature>
<dbReference type="Proteomes" id="UP000617426">
    <property type="component" value="Unassembled WGS sequence"/>
</dbReference>
<evidence type="ECO:0000256" key="2">
    <source>
        <dbReference type="SAM" id="SignalP"/>
    </source>
</evidence>
<feature type="compositionally biased region" description="Low complexity" evidence="1">
    <location>
        <begin position="24"/>
        <end position="42"/>
    </location>
</feature>
<dbReference type="EMBL" id="JACHMK010000001">
    <property type="protein sequence ID" value="MBB6335032.1"/>
    <property type="molecule type" value="Genomic_DNA"/>
</dbReference>
<feature type="chain" id="PRO_5039006528" description="AMIN-like domain-containing protein" evidence="2">
    <location>
        <begin position="21"/>
        <end position="223"/>
    </location>
</feature>
<name>A0A923IXF8_9ACTO</name>
<evidence type="ECO:0000256" key="1">
    <source>
        <dbReference type="SAM" id="MobiDB-lite"/>
    </source>
</evidence>
<accession>A0A923IXF8</accession>
<proteinExistence type="predicted"/>
<protein>
    <recommendedName>
        <fullName evidence="3">AMIN-like domain-containing protein</fullName>
    </recommendedName>
</protein>
<keyword evidence="2" id="KW-0732">Signal</keyword>
<evidence type="ECO:0000313" key="5">
    <source>
        <dbReference type="Proteomes" id="UP000617426"/>
    </source>
</evidence>
<organism evidence="4 5">
    <name type="scientific">Schaalia hyovaginalis</name>
    <dbReference type="NCBI Taxonomy" id="29316"/>
    <lineage>
        <taxon>Bacteria</taxon>
        <taxon>Bacillati</taxon>
        <taxon>Actinomycetota</taxon>
        <taxon>Actinomycetes</taxon>
        <taxon>Actinomycetales</taxon>
        <taxon>Actinomycetaceae</taxon>
        <taxon>Schaalia</taxon>
    </lineage>
</organism>
<sequence>MFHLRRSAALLALVPLGLLAACTGSGADAPDAPAPSSAQSAPKGKDAPRSTDSGQSAASPSGAETSGAKDAAPLTPINGDAWVNALDPLAPRTTDAPMVFTDLRGGEHPAFYRVVVEFSGEGRPGYFQNWPDTPVEQGRGQALGVAGSAFLEFMVNGTSMPIGAELAGLEYTGPDTLAIGPLEVREDGTFEDTTHIVIGMDRAREFQVGFLDDPVRMVIDIKK</sequence>
<dbReference type="RefSeq" id="WP_184453158.1">
    <property type="nucleotide sequence ID" value="NZ_JACHMK010000001.1"/>
</dbReference>
<dbReference type="InterPro" id="IPR056303">
    <property type="entry name" value="AMIN-like"/>
</dbReference>
<evidence type="ECO:0000313" key="4">
    <source>
        <dbReference type="EMBL" id="MBB6335032.1"/>
    </source>
</evidence>